<evidence type="ECO:0000313" key="14">
    <source>
        <dbReference type="Proteomes" id="UP000611500"/>
    </source>
</evidence>
<comment type="similarity">
    <text evidence="2 11 12">Belongs to the ATPase A chain family.</text>
</comment>
<keyword evidence="11" id="KW-1003">Cell membrane</keyword>
<proteinExistence type="inferred from homology"/>
<feature type="transmembrane region" description="Helical" evidence="11">
    <location>
        <begin position="79"/>
        <end position="101"/>
    </location>
</feature>
<keyword evidence="8 11" id="KW-0406">Ion transport</keyword>
<comment type="subcellular location">
    <subcellularLocation>
        <location evidence="11 12">Cell membrane</location>
        <topology evidence="11 12">Multi-pass membrane protein</topology>
    </subcellularLocation>
    <subcellularLocation>
        <location evidence="1">Membrane</location>
        <topology evidence="1">Multi-pass membrane protein</topology>
    </subcellularLocation>
</comment>
<dbReference type="GO" id="GO:0046933">
    <property type="term" value="F:proton-transporting ATP synthase activity, rotational mechanism"/>
    <property type="evidence" value="ECO:0007669"/>
    <property type="project" value="UniProtKB-UniRule"/>
</dbReference>
<organism evidence="13 14">
    <name type="scientific">Pseudodonghicola xiamenensis</name>
    <dbReference type="NCBI Taxonomy" id="337702"/>
    <lineage>
        <taxon>Bacteria</taxon>
        <taxon>Pseudomonadati</taxon>
        <taxon>Pseudomonadota</taxon>
        <taxon>Alphaproteobacteria</taxon>
        <taxon>Rhodobacterales</taxon>
        <taxon>Paracoccaceae</taxon>
        <taxon>Pseudodonghicola</taxon>
    </lineage>
</organism>
<feature type="transmembrane region" description="Helical" evidence="11">
    <location>
        <begin position="113"/>
        <end position="133"/>
    </location>
</feature>
<evidence type="ECO:0000256" key="8">
    <source>
        <dbReference type="ARBA" id="ARBA00023065"/>
    </source>
</evidence>
<comment type="caution">
    <text evidence="13">The sequence shown here is derived from an EMBL/GenBank/DDBJ whole genome shotgun (WGS) entry which is preliminary data.</text>
</comment>
<dbReference type="EMBL" id="BNAP01000036">
    <property type="protein sequence ID" value="GHH03228.1"/>
    <property type="molecule type" value="Genomic_DNA"/>
</dbReference>
<dbReference type="GO" id="GO:0042777">
    <property type="term" value="P:proton motive force-driven plasma membrane ATP synthesis"/>
    <property type="evidence" value="ECO:0007669"/>
    <property type="project" value="TreeGrafter"/>
</dbReference>
<keyword evidence="6 11" id="KW-0375">Hydrogen ion transport</keyword>
<evidence type="ECO:0000256" key="10">
    <source>
        <dbReference type="ARBA" id="ARBA00023310"/>
    </source>
</evidence>
<dbReference type="HAMAP" id="MF_01393">
    <property type="entry name" value="ATP_synth_a_bact"/>
    <property type="match status" value="1"/>
</dbReference>
<protein>
    <recommendedName>
        <fullName evidence="11 12">ATP synthase subunit a</fullName>
    </recommendedName>
    <alternativeName>
        <fullName evidence="11">ATP synthase F0 sector subunit a</fullName>
    </alternativeName>
    <alternativeName>
        <fullName evidence="11">F-ATPase subunit 6</fullName>
    </alternativeName>
</protein>
<sequence length="223" mass="24497">MMEADPLAVEILFHIGPVPIARQVVTTWVIMAVMVIFLRVFLRNPARDAGPVQAALEIVVMAIVSQLREVLNRDPWRYVPLLGSLFLFLAIANLSAILPGVQSPTGHIETPAALALIVFFSVHFYGFSVRGVGPYLRHYVQPTPFLLPLNLLSEITRIFSLMIRLFGNMMSHEFIIAILLLLAGLLLPIPFLLLGVLIGLIQAYIFTILASVYIAAAVGAAEV</sequence>
<keyword evidence="3 11" id="KW-0813">Transport</keyword>
<gene>
    <name evidence="11 13" type="primary">atpB</name>
    <name evidence="13" type="ORF">GCM10010961_41210</name>
</gene>
<dbReference type="InterPro" id="IPR045082">
    <property type="entry name" value="ATP_syn_F0_a_bact/chloroplast"/>
</dbReference>
<dbReference type="PRINTS" id="PR00123">
    <property type="entry name" value="ATPASEA"/>
</dbReference>
<feature type="transmembrane region" description="Helical" evidence="11">
    <location>
        <begin position="20"/>
        <end position="42"/>
    </location>
</feature>
<dbReference type="Proteomes" id="UP000611500">
    <property type="component" value="Unassembled WGS sequence"/>
</dbReference>
<reference evidence="13" key="2">
    <citation type="submission" date="2020-09" db="EMBL/GenBank/DDBJ databases">
        <authorList>
            <person name="Sun Q."/>
            <person name="Zhou Y."/>
        </authorList>
    </citation>
    <scope>NUCLEOTIDE SEQUENCE</scope>
    <source>
        <strain evidence="13">CGMCC 1.7081</strain>
    </source>
</reference>
<dbReference type="PANTHER" id="PTHR42823">
    <property type="entry name" value="ATP SYNTHASE SUBUNIT A, CHLOROPLASTIC"/>
    <property type="match status" value="1"/>
</dbReference>
<dbReference type="GO" id="GO:0005886">
    <property type="term" value="C:plasma membrane"/>
    <property type="evidence" value="ECO:0007669"/>
    <property type="project" value="UniProtKB-SubCell"/>
</dbReference>
<keyword evidence="5 11" id="KW-0812">Transmembrane</keyword>
<dbReference type="PANTHER" id="PTHR42823:SF3">
    <property type="entry name" value="ATP SYNTHASE SUBUNIT A, CHLOROPLASTIC"/>
    <property type="match status" value="1"/>
</dbReference>
<dbReference type="InterPro" id="IPR000568">
    <property type="entry name" value="ATP_synth_F0_asu"/>
</dbReference>
<evidence type="ECO:0000256" key="3">
    <source>
        <dbReference type="ARBA" id="ARBA00022448"/>
    </source>
</evidence>
<keyword evidence="14" id="KW-1185">Reference proteome</keyword>
<reference evidence="13" key="1">
    <citation type="journal article" date="2014" name="Int. J. Syst. Evol. Microbiol.">
        <title>Complete genome sequence of Corynebacterium casei LMG S-19264T (=DSM 44701T), isolated from a smear-ripened cheese.</title>
        <authorList>
            <consortium name="US DOE Joint Genome Institute (JGI-PGF)"/>
            <person name="Walter F."/>
            <person name="Albersmeier A."/>
            <person name="Kalinowski J."/>
            <person name="Ruckert C."/>
        </authorList>
    </citation>
    <scope>NUCLEOTIDE SEQUENCE</scope>
    <source>
        <strain evidence="13">CGMCC 1.7081</strain>
    </source>
</reference>
<evidence type="ECO:0000256" key="4">
    <source>
        <dbReference type="ARBA" id="ARBA00022547"/>
    </source>
</evidence>
<dbReference type="Pfam" id="PF00119">
    <property type="entry name" value="ATP-synt_A"/>
    <property type="match status" value="1"/>
</dbReference>
<dbReference type="NCBIfam" id="TIGR01131">
    <property type="entry name" value="ATP_synt_6_or_A"/>
    <property type="match status" value="1"/>
</dbReference>
<evidence type="ECO:0000256" key="11">
    <source>
        <dbReference type="HAMAP-Rule" id="MF_01393"/>
    </source>
</evidence>
<dbReference type="RefSeq" id="WP_229861839.1">
    <property type="nucleotide sequence ID" value="NZ_BNAP01000036.1"/>
</dbReference>
<dbReference type="GO" id="GO:0045259">
    <property type="term" value="C:proton-transporting ATP synthase complex"/>
    <property type="evidence" value="ECO:0007669"/>
    <property type="project" value="UniProtKB-KW"/>
</dbReference>
<evidence type="ECO:0000256" key="9">
    <source>
        <dbReference type="ARBA" id="ARBA00023136"/>
    </source>
</evidence>
<dbReference type="InterPro" id="IPR035908">
    <property type="entry name" value="F0_ATP_A_sf"/>
</dbReference>
<name>A0A8J3HD27_9RHOB</name>
<evidence type="ECO:0000313" key="13">
    <source>
        <dbReference type="EMBL" id="GHH03228.1"/>
    </source>
</evidence>
<evidence type="ECO:0000256" key="12">
    <source>
        <dbReference type="RuleBase" id="RU000483"/>
    </source>
</evidence>
<evidence type="ECO:0000256" key="5">
    <source>
        <dbReference type="ARBA" id="ARBA00022692"/>
    </source>
</evidence>
<keyword evidence="4 11" id="KW-0138">CF(0)</keyword>
<feature type="transmembrane region" description="Helical" evidence="11">
    <location>
        <begin position="203"/>
        <end position="221"/>
    </location>
</feature>
<dbReference type="SUPFAM" id="SSF81336">
    <property type="entry name" value="F1F0 ATP synthase subunit A"/>
    <property type="match status" value="1"/>
</dbReference>
<evidence type="ECO:0000256" key="7">
    <source>
        <dbReference type="ARBA" id="ARBA00022989"/>
    </source>
</evidence>
<accession>A0A8J3HD27</accession>
<keyword evidence="9 11" id="KW-0472">Membrane</keyword>
<dbReference type="AlphaFoldDB" id="A0A8J3HD27"/>
<feature type="transmembrane region" description="Helical" evidence="11">
    <location>
        <begin position="174"/>
        <end position="197"/>
    </location>
</feature>
<dbReference type="CDD" id="cd00310">
    <property type="entry name" value="ATP-synt_Fo_a_6"/>
    <property type="match status" value="1"/>
</dbReference>
<keyword evidence="7 11" id="KW-1133">Transmembrane helix</keyword>
<evidence type="ECO:0000256" key="2">
    <source>
        <dbReference type="ARBA" id="ARBA00006810"/>
    </source>
</evidence>
<comment type="function">
    <text evidence="11 12">Key component of the proton channel; it plays a direct role in the translocation of protons across the membrane.</text>
</comment>
<keyword evidence="10 11" id="KW-0066">ATP synthesis</keyword>
<dbReference type="Gene3D" id="1.20.120.220">
    <property type="entry name" value="ATP synthase, F0 complex, subunit A"/>
    <property type="match status" value="1"/>
</dbReference>
<evidence type="ECO:0000256" key="1">
    <source>
        <dbReference type="ARBA" id="ARBA00004141"/>
    </source>
</evidence>
<evidence type="ECO:0000256" key="6">
    <source>
        <dbReference type="ARBA" id="ARBA00022781"/>
    </source>
</evidence>